<dbReference type="SMART" id="SM00460">
    <property type="entry name" value="TGc"/>
    <property type="match status" value="1"/>
</dbReference>
<protein>
    <submittedName>
        <fullName evidence="2">Transglutaminase family protein</fullName>
    </submittedName>
</protein>
<dbReference type="InterPro" id="IPR038765">
    <property type="entry name" value="Papain-like_cys_pep_sf"/>
</dbReference>
<feature type="domain" description="Transglutaminase-like" evidence="1">
    <location>
        <begin position="178"/>
        <end position="248"/>
    </location>
</feature>
<dbReference type="SUPFAM" id="SSF54001">
    <property type="entry name" value="Cysteine proteinases"/>
    <property type="match status" value="1"/>
</dbReference>
<dbReference type="AlphaFoldDB" id="A0A5C8ZAI7"/>
<accession>A0A5C8ZAI7</accession>
<gene>
    <name evidence="2" type="ORF">FME95_06635</name>
</gene>
<comment type="caution">
    <text evidence="2">The sequence shown here is derived from an EMBL/GenBank/DDBJ whole genome shotgun (WGS) entry which is preliminary data.</text>
</comment>
<dbReference type="InterPro" id="IPR013589">
    <property type="entry name" value="Bac_transglu_N"/>
</dbReference>
<name>A0A5C8ZAI7_9GAMM</name>
<organism evidence="2 3">
    <name type="scientific">Reinekea thalattae</name>
    <dbReference type="NCBI Taxonomy" id="2593301"/>
    <lineage>
        <taxon>Bacteria</taxon>
        <taxon>Pseudomonadati</taxon>
        <taxon>Pseudomonadota</taxon>
        <taxon>Gammaproteobacteria</taxon>
        <taxon>Oceanospirillales</taxon>
        <taxon>Saccharospirillaceae</taxon>
        <taxon>Reinekea</taxon>
    </lineage>
</organism>
<dbReference type="RefSeq" id="WP_147713606.1">
    <property type="nucleotide sequence ID" value="NZ_VKAD01000001.1"/>
</dbReference>
<dbReference type="Pfam" id="PF08379">
    <property type="entry name" value="Bact_transglu_N"/>
    <property type="match status" value="1"/>
</dbReference>
<evidence type="ECO:0000313" key="2">
    <source>
        <dbReference type="EMBL" id="TXR54208.1"/>
    </source>
</evidence>
<dbReference type="Proteomes" id="UP000321764">
    <property type="component" value="Unassembled WGS sequence"/>
</dbReference>
<evidence type="ECO:0000259" key="1">
    <source>
        <dbReference type="SMART" id="SM00460"/>
    </source>
</evidence>
<dbReference type="Gene3D" id="3.10.620.30">
    <property type="match status" value="1"/>
</dbReference>
<dbReference type="PANTHER" id="PTHR33490">
    <property type="entry name" value="BLR5614 PROTEIN-RELATED"/>
    <property type="match status" value="1"/>
</dbReference>
<proteinExistence type="predicted"/>
<dbReference type="OrthoDB" id="5438043at2"/>
<evidence type="ECO:0000313" key="3">
    <source>
        <dbReference type="Proteomes" id="UP000321764"/>
    </source>
</evidence>
<dbReference type="InterPro" id="IPR002931">
    <property type="entry name" value="Transglutaminase-like"/>
</dbReference>
<dbReference type="PANTHER" id="PTHR33490:SF7">
    <property type="entry name" value="BLR2979 PROTEIN"/>
    <property type="match status" value="1"/>
</dbReference>
<sequence length="295" mass="33580">MKYQVRHLTQYDYSAPVSLCYNRAHLIPRDTQTQHCLDHQIKITPEPAYQRGGKDYFENFTLYFSIEEPHSTLAIEVISDIERRPIDTSQWLPFQELTCGQLRQTLSQADSPELRLAQEYLFDSTHIHRSPLLQQYCEDIFADDRPVIAALQQLTEKIFHEFTFDASATNVATPIEQVLQQRSGVCQDFAHLAIGCLRSVGIPARYISGYLETLPPPGEEKLVGADASHAWFAAFIPELGWLEFDPTNNILPDEQHLTTAWGRDYADVTPLQGVIFDGGDSQYMSVSVDVKRLDD</sequence>
<dbReference type="Pfam" id="PF01841">
    <property type="entry name" value="Transglut_core"/>
    <property type="match status" value="1"/>
</dbReference>
<keyword evidence="3" id="KW-1185">Reference proteome</keyword>
<reference evidence="2 3" key="1">
    <citation type="submission" date="2019-07" db="EMBL/GenBank/DDBJ databases">
        <title>Reinekea sp. strain SSH23 genome sequencing and assembly.</title>
        <authorList>
            <person name="Kim I."/>
        </authorList>
    </citation>
    <scope>NUCLEOTIDE SEQUENCE [LARGE SCALE GENOMIC DNA]</scope>
    <source>
        <strain evidence="2 3">SSH23</strain>
    </source>
</reference>
<dbReference type="EMBL" id="VKAD01000001">
    <property type="protein sequence ID" value="TXR54208.1"/>
    <property type="molecule type" value="Genomic_DNA"/>
</dbReference>